<feature type="domain" description="RST" evidence="8">
    <location>
        <begin position="209"/>
        <end position="280"/>
    </location>
</feature>
<evidence type="ECO:0000259" key="8">
    <source>
        <dbReference type="PROSITE" id="PS51879"/>
    </source>
</evidence>
<comment type="subcellular location">
    <subcellularLocation>
        <location evidence="1">Nucleus</location>
    </subcellularLocation>
</comment>
<feature type="region of interest" description="Disordered" evidence="7">
    <location>
        <begin position="51"/>
        <end position="70"/>
    </location>
</feature>
<keyword evidence="5" id="KW-0539">Nucleus</keyword>
<comment type="similarity">
    <text evidence="2">Belongs to the TAF4 family.</text>
</comment>
<dbReference type="InterPro" id="IPR045144">
    <property type="entry name" value="TAF4"/>
</dbReference>
<evidence type="ECO:0000256" key="4">
    <source>
        <dbReference type="ARBA" id="ARBA00023163"/>
    </source>
</evidence>
<dbReference type="InterPro" id="IPR022003">
    <property type="entry name" value="RST"/>
</dbReference>
<feature type="region of interest" description="Disordered" evidence="7">
    <location>
        <begin position="905"/>
        <end position="926"/>
    </location>
</feature>
<comment type="function">
    <text evidence="6">TAFs are components of the transcription factor IID (TFIID) complex that is essential for mediating regulation of RNA polymerase transcription.</text>
</comment>
<proteinExistence type="inferred from homology"/>
<feature type="compositionally biased region" description="Polar residues" evidence="7">
    <location>
        <begin position="340"/>
        <end position="349"/>
    </location>
</feature>
<dbReference type="Gene3D" id="1.10.20.10">
    <property type="entry name" value="Histone, subunit A"/>
    <property type="match status" value="1"/>
</dbReference>
<dbReference type="Proteomes" id="UP000652761">
    <property type="component" value="Unassembled WGS sequence"/>
</dbReference>
<dbReference type="GO" id="GO:0006367">
    <property type="term" value="P:transcription initiation at RNA polymerase II promoter"/>
    <property type="evidence" value="ECO:0007669"/>
    <property type="project" value="TreeGrafter"/>
</dbReference>
<feature type="compositionally biased region" description="Basic and acidic residues" evidence="7">
    <location>
        <begin position="560"/>
        <end position="569"/>
    </location>
</feature>
<feature type="compositionally biased region" description="Low complexity" evidence="7">
    <location>
        <begin position="281"/>
        <end position="296"/>
    </location>
</feature>
<evidence type="ECO:0000313" key="9">
    <source>
        <dbReference type="EMBL" id="MQL85697.1"/>
    </source>
</evidence>
<dbReference type="FunFam" id="1.10.20.10:FF:000015">
    <property type="entry name" value="Transcription initiation factor TFIID subunit 4B"/>
    <property type="match status" value="1"/>
</dbReference>
<dbReference type="GO" id="GO:0005669">
    <property type="term" value="C:transcription factor TFIID complex"/>
    <property type="evidence" value="ECO:0007669"/>
    <property type="project" value="InterPro"/>
</dbReference>
<evidence type="ECO:0000256" key="7">
    <source>
        <dbReference type="SAM" id="MobiDB-lite"/>
    </source>
</evidence>
<reference evidence="9" key="1">
    <citation type="submission" date="2017-07" db="EMBL/GenBank/DDBJ databases">
        <title>Taro Niue Genome Assembly and Annotation.</title>
        <authorList>
            <person name="Atibalentja N."/>
            <person name="Keating K."/>
            <person name="Fields C.J."/>
        </authorList>
    </citation>
    <scope>NUCLEOTIDE SEQUENCE</scope>
    <source>
        <strain evidence="9">Niue_2</strain>
        <tissue evidence="9">Leaf</tissue>
    </source>
</reference>
<protein>
    <recommendedName>
        <fullName evidence="8">RST domain-containing protein</fullName>
    </recommendedName>
</protein>
<feature type="region of interest" description="Disordered" evidence="7">
    <location>
        <begin position="273"/>
        <end position="303"/>
    </location>
</feature>
<feature type="compositionally biased region" description="Basic and acidic residues" evidence="7">
    <location>
        <begin position="362"/>
        <end position="372"/>
    </location>
</feature>
<gene>
    <name evidence="9" type="ORF">Taro_018225</name>
</gene>
<keyword evidence="10" id="KW-1185">Reference proteome</keyword>
<evidence type="ECO:0000256" key="6">
    <source>
        <dbReference type="ARBA" id="ARBA00058775"/>
    </source>
</evidence>
<feature type="compositionally biased region" description="Pro residues" evidence="7">
    <location>
        <begin position="831"/>
        <end position="841"/>
    </location>
</feature>
<evidence type="ECO:0000256" key="5">
    <source>
        <dbReference type="ARBA" id="ARBA00023242"/>
    </source>
</evidence>
<feature type="compositionally biased region" description="Polar residues" evidence="7">
    <location>
        <begin position="425"/>
        <end position="448"/>
    </location>
</feature>
<dbReference type="EMBL" id="NMUH01000843">
    <property type="protein sequence ID" value="MQL85697.1"/>
    <property type="molecule type" value="Genomic_DNA"/>
</dbReference>
<name>A0A843UT92_COLES</name>
<dbReference type="GO" id="GO:0046982">
    <property type="term" value="F:protein heterodimerization activity"/>
    <property type="evidence" value="ECO:0007669"/>
    <property type="project" value="InterPro"/>
</dbReference>
<dbReference type="GO" id="GO:0003677">
    <property type="term" value="F:DNA binding"/>
    <property type="evidence" value="ECO:0007669"/>
    <property type="project" value="TreeGrafter"/>
</dbReference>
<dbReference type="InterPro" id="IPR009072">
    <property type="entry name" value="Histone-fold"/>
</dbReference>
<organism evidence="9 10">
    <name type="scientific">Colocasia esculenta</name>
    <name type="common">Wild taro</name>
    <name type="synonym">Arum esculentum</name>
    <dbReference type="NCBI Taxonomy" id="4460"/>
    <lineage>
        <taxon>Eukaryota</taxon>
        <taxon>Viridiplantae</taxon>
        <taxon>Streptophyta</taxon>
        <taxon>Embryophyta</taxon>
        <taxon>Tracheophyta</taxon>
        <taxon>Spermatophyta</taxon>
        <taxon>Magnoliopsida</taxon>
        <taxon>Liliopsida</taxon>
        <taxon>Araceae</taxon>
        <taxon>Aroideae</taxon>
        <taxon>Colocasieae</taxon>
        <taxon>Colocasia</taxon>
    </lineage>
</organism>
<dbReference type="InterPro" id="IPR007900">
    <property type="entry name" value="TAF4_C"/>
</dbReference>
<feature type="region of interest" description="Disordered" evidence="7">
    <location>
        <begin position="815"/>
        <end position="843"/>
    </location>
</feature>
<evidence type="ECO:0000256" key="3">
    <source>
        <dbReference type="ARBA" id="ARBA00023015"/>
    </source>
</evidence>
<feature type="compositionally biased region" description="Basic and acidic residues" evidence="7">
    <location>
        <begin position="174"/>
        <end position="184"/>
    </location>
</feature>
<feature type="region of interest" description="Disordered" evidence="7">
    <location>
        <begin position="337"/>
        <end position="381"/>
    </location>
</feature>
<accession>A0A843UT92</accession>
<dbReference type="PROSITE" id="PS51879">
    <property type="entry name" value="RST"/>
    <property type="match status" value="1"/>
</dbReference>
<evidence type="ECO:0000256" key="2">
    <source>
        <dbReference type="ARBA" id="ARBA00006178"/>
    </source>
</evidence>
<dbReference type="Pfam" id="PF12174">
    <property type="entry name" value="RST"/>
    <property type="match status" value="1"/>
</dbReference>
<feature type="region of interest" description="Disordered" evidence="7">
    <location>
        <begin position="425"/>
        <end position="460"/>
    </location>
</feature>
<feature type="region of interest" description="Disordered" evidence="7">
    <location>
        <begin position="546"/>
        <end position="580"/>
    </location>
</feature>
<dbReference type="OrthoDB" id="21060at2759"/>
<dbReference type="AlphaFoldDB" id="A0A843UT92"/>
<dbReference type="CDD" id="cd08045">
    <property type="entry name" value="HFD_TAF4"/>
    <property type="match status" value="1"/>
</dbReference>
<dbReference type="Pfam" id="PF05236">
    <property type="entry name" value="TAF4"/>
    <property type="match status" value="1"/>
</dbReference>
<comment type="caution">
    <text evidence="9">The sequence shown here is derived from an EMBL/GenBank/DDBJ whole genome shotgun (WGS) entry which is preliminary data.</text>
</comment>
<dbReference type="GO" id="GO:0016251">
    <property type="term" value="F:RNA polymerase II general transcription initiation factor activity"/>
    <property type="evidence" value="ECO:0007669"/>
    <property type="project" value="TreeGrafter"/>
</dbReference>
<feature type="compositionally biased region" description="Low complexity" evidence="7">
    <location>
        <begin position="912"/>
        <end position="926"/>
    </location>
</feature>
<feature type="compositionally biased region" description="Polar residues" evidence="7">
    <location>
        <begin position="159"/>
        <end position="173"/>
    </location>
</feature>
<keyword evidence="4" id="KW-0804">Transcription</keyword>
<feature type="region of interest" description="Disordered" evidence="7">
    <location>
        <begin position="629"/>
        <end position="668"/>
    </location>
</feature>
<dbReference type="PANTHER" id="PTHR15138">
    <property type="entry name" value="TRANSCRIPTION INITIATION FACTOR TFIID SUBUNIT 4"/>
    <property type="match status" value="1"/>
</dbReference>
<feature type="region of interest" description="Disordered" evidence="7">
    <location>
        <begin position="150"/>
        <end position="185"/>
    </location>
</feature>
<evidence type="ECO:0000256" key="1">
    <source>
        <dbReference type="ARBA" id="ARBA00004123"/>
    </source>
</evidence>
<feature type="compositionally biased region" description="Low complexity" evidence="7">
    <location>
        <begin position="570"/>
        <end position="580"/>
    </location>
</feature>
<dbReference type="PANTHER" id="PTHR15138:SF14">
    <property type="entry name" value="TRANSCRIPTION INITIATION FACTOR TFIID SUBUNIT 4"/>
    <property type="match status" value="1"/>
</dbReference>
<evidence type="ECO:0000313" key="10">
    <source>
        <dbReference type="Proteomes" id="UP000652761"/>
    </source>
</evidence>
<keyword evidence="3" id="KW-0805">Transcription regulation</keyword>
<sequence length="1040" mass="115191">MDTIVRKLLEDDEGFDGKNICTWQVDNMHSGAAVEALTAALNRDIGMDMAAPSISQPSDSPGTLGALVTDSNSTTNQLIDEWQASNQEDQTAHQTVQLEEHKDLQAQEQYLTSVEQPNHQQNAQQQQQIDNQSENENLTVLQENLSTDQHQLQKDQVVEKNQVSISQENSVQESQRDKLQHSEDQLESFVQQLNDQQTSTSDQGNSQMRPMKSGTIPFTILIPILRPNLDKDRSMQLEAVFAKLRSNDISKEDFLRVIRNIVGDQMLRQAAKKIAARNSRSGSSPQQLQASQQQTSRGAQHFVESQSISHLHSLSSMQPQGGQTSTSVQQLVEESKRLATHQSQLTVSTVDVRPDMGSAKSNEVDNQKDTQGHHPAQVSSASMNVVKQEREVSLVSVQAVIKQQHHHPSSLLYGGTVNSHVFTRPPGSSSVTFKKSQSQGSQIRQLTPQGILPPQAGATQPTNMMNASMYEVQSTVTDANKHEGSVSHLTSHLSPLQSQVTWQSSTSKEQKASSLSTMSFVKQEVAEQTVEQKNRPQFAALQGSFGTVQIDPGSPALSSSKDETDEKQLSRTTFSSSASTMMTPQLESAAQVLEGGEEVWCLRWKVLGASPLVGDEETRSQIPSAMLPIAAGTGMKTPPKKPSVGQKKPFESQGTPPPASKKQKVSGAYHDQSIEQLNDVTAVSGVNLREEEEQLLSAPKEESRASEATRRVVQEEEEKLILLKGPLRKKLVEIMSKCGVKNMNSDVERCLSLCVEERLRGFISNLIRISRQRVDIEKARHRIIFTSDVRRQILMINKREKEDWERKQAEEIEKLRKQNEVGTSDPKTKPEVPPPPVPFLPPLSKFYKRGGGGQGLKKKREKTTTRLPPLGDWLRLVGSHWPSIVQPPPLPIGWFLEIPPCPPSRGPPFPRSSPNSSSFSSSSSPSFEDLRKIAPVRSARYRGKEREIAIVYGSDISLAPHPHIEQVSVGIQGFKYRPYRASLYGHMTLTSAWQAGWHAHGMQSRENLGLGSSPRNEMAEICLQGSGRVILHVNKEVPPI</sequence>